<comment type="caution">
    <text evidence="3">The sequence shown here is derived from an EMBL/GenBank/DDBJ whole genome shotgun (WGS) entry which is preliminary data.</text>
</comment>
<organism evidence="3 4">
    <name type="scientific">Knoellia koreensis</name>
    <dbReference type="NCBI Taxonomy" id="2730921"/>
    <lineage>
        <taxon>Bacteria</taxon>
        <taxon>Bacillati</taxon>
        <taxon>Actinomycetota</taxon>
        <taxon>Actinomycetes</taxon>
        <taxon>Micrococcales</taxon>
        <taxon>Intrasporangiaceae</taxon>
        <taxon>Knoellia</taxon>
    </lineage>
</organism>
<dbReference type="InterPro" id="IPR021403">
    <property type="entry name" value="DUF3043"/>
</dbReference>
<evidence type="ECO:0000313" key="4">
    <source>
        <dbReference type="Proteomes" id="UP000588586"/>
    </source>
</evidence>
<reference evidence="3 4" key="1">
    <citation type="submission" date="2020-04" db="EMBL/GenBank/DDBJ databases">
        <title>Knoellia sp. isolate from air conditioner.</title>
        <authorList>
            <person name="Chea S."/>
            <person name="Kim D.-U."/>
        </authorList>
    </citation>
    <scope>NUCLEOTIDE SEQUENCE [LARGE SCALE GENOMIC DNA]</scope>
    <source>
        <strain evidence="3 4">DB2414S</strain>
    </source>
</reference>
<evidence type="ECO:0000256" key="1">
    <source>
        <dbReference type="SAM" id="MobiDB-lite"/>
    </source>
</evidence>
<feature type="compositionally biased region" description="Basic and acidic residues" evidence="1">
    <location>
        <begin position="19"/>
        <end position="64"/>
    </location>
</feature>
<dbReference type="AlphaFoldDB" id="A0A849HDB6"/>
<keyword evidence="2" id="KW-1133">Transmembrane helix</keyword>
<dbReference type="Proteomes" id="UP000588586">
    <property type="component" value="Unassembled WGS sequence"/>
</dbReference>
<evidence type="ECO:0000256" key="2">
    <source>
        <dbReference type="SAM" id="Phobius"/>
    </source>
</evidence>
<dbReference type="RefSeq" id="WP_171242330.1">
    <property type="nucleotide sequence ID" value="NZ_JABEPQ010000001.1"/>
</dbReference>
<keyword evidence="2" id="KW-0812">Transmembrane</keyword>
<keyword evidence="2" id="KW-0472">Membrane</keyword>
<keyword evidence="4" id="KW-1185">Reference proteome</keyword>
<protein>
    <submittedName>
        <fullName evidence="3">DUF3043 domain-containing protein</fullName>
    </submittedName>
</protein>
<feature type="transmembrane region" description="Helical" evidence="2">
    <location>
        <begin position="123"/>
        <end position="145"/>
    </location>
</feature>
<sequence length="193" mass="22049">MFGRSKTINEEQAETVARPQREGAKNRPTPKRKDQEAARKRPLVETDRKAARERERQARREASLKQRQAMVTGDDAGLPPRDKGPVRRYIRDFVDARWSVGEFLLPVMLVVLALSFIQKPIVFAIVSIGVYGLIAVAALDGFLMWRKLKRQLVTKFGEDKVGRGLAMYAVMRGFQIRRARMPKPQVDRGQYPS</sequence>
<name>A0A849HDB6_9MICO</name>
<feature type="region of interest" description="Disordered" evidence="1">
    <location>
        <begin position="1"/>
        <end position="78"/>
    </location>
</feature>
<accession>A0A849HDB6</accession>
<proteinExistence type="predicted"/>
<feature type="transmembrane region" description="Helical" evidence="2">
    <location>
        <begin position="98"/>
        <end position="117"/>
    </location>
</feature>
<dbReference type="EMBL" id="JABEPQ010000001">
    <property type="protein sequence ID" value="NNM45292.1"/>
    <property type="molecule type" value="Genomic_DNA"/>
</dbReference>
<evidence type="ECO:0000313" key="3">
    <source>
        <dbReference type="EMBL" id="NNM45292.1"/>
    </source>
</evidence>
<gene>
    <name evidence="3" type="ORF">HJG52_04645</name>
</gene>
<dbReference type="Pfam" id="PF11241">
    <property type="entry name" value="DUF3043"/>
    <property type="match status" value="1"/>
</dbReference>